<name>A0ABQ8DAW8_BRANA</name>
<evidence type="ECO:0000256" key="2">
    <source>
        <dbReference type="ARBA" id="ARBA00022884"/>
    </source>
</evidence>
<dbReference type="Gene3D" id="3.30.70.330">
    <property type="match status" value="1"/>
</dbReference>
<feature type="region of interest" description="Disordered" evidence="3">
    <location>
        <begin position="1"/>
        <end position="39"/>
    </location>
</feature>
<dbReference type="EMBL" id="JAGKQM010000005">
    <property type="protein sequence ID" value="KAH0926122.1"/>
    <property type="molecule type" value="Genomic_DNA"/>
</dbReference>
<evidence type="ECO:0000313" key="5">
    <source>
        <dbReference type="Proteomes" id="UP000824890"/>
    </source>
</evidence>
<keyword evidence="1" id="KW-0507">mRNA processing</keyword>
<protein>
    <recommendedName>
        <fullName evidence="6">RRM domain-containing protein</fullName>
    </recommendedName>
</protein>
<evidence type="ECO:0000313" key="4">
    <source>
        <dbReference type="EMBL" id="KAH0926122.1"/>
    </source>
</evidence>
<evidence type="ECO:0000256" key="3">
    <source>
        <dbReference type="SAM" id="MobiDB-lite"/>
    </source>
</evidence>
<organism evidence="4 5">
    <name type="scientific">Brassica napus</name>
    <name type="common">Rape</name>
    <dbReference type="NCBI Taxonomy" id="3708"/>
    <lineage>
        <taxon>Eukaryota</taxon>
        <taxon>Viridiplantae</taxon>
        <taxon>Streptophyta</taxon>
        <taxon>Embryophyta</taxon>
        <taxon>Tracheophyta</taxon>
        <taxon>Spermatophyta</taxon>
        <taxon>Magnoliopsida</taxon>
        <taxon>eudicotyledons</taxon>
        <taxon>Gunneridae</taxon>
        <taxon>Pentapetalae</taxon>
        <taxon>rosids</taxon>
        <taxon>malvids</taxon>
        <taxon>Brassicales</taxon>
        <taxon>Brassicaceae</taxon>
        <taxon>Brassiceae</taxon>
        <taxon>Brassica</taxon>
    </lineage>
</organism>
<dbReference type="InterPro" id="IPR035979">
    <property type="entry name" value="RBD_domain_sf"/>
</dbReference>
<comment type="caution">
    <text evidence="4">The sequence shown here is derived from an EMBL/GenBank/DDBJ whole genome shotgun (WGS) entry which is preliminary data.</text>
</comment>
<feature type="compositionally biased region" description="Polar residues" evidence="3">
    <location>
        <begin position="1"/>
        <end position="17"/>
    </location>
</feature>
<feature type="compositionally biased region" description="Pro residues" evidence="3">
    <location>
        <begin position="22"/>
        <end position="31"/>
    </location>
</feature>
<accession>A0ABQ8DAW8</accession>
<dbReference type="Proteomes" id="UP000824890">
    <property type="component" value="Unassembled WGS sequence"/>
</dbReference>
<sequence>MQTANNGQDSSSATAAGTTPPLQQPPPPPPQQQQQWQQHQQWMAAMAMMQQQQMMMYPPQYAPYHHHPQFQYAPPSYHQKNQQQRGGGDDVKTLWIGDLLHWMDETYLHTCFSHTNQVDAICFGRQSAEEAIGSLNGTVIGKNTVRLSWGRSPNKQWRSDSGNQWNGGYSRGQGYNNGYANQDSNMYATAAAAVPGAS</sequence>
<gene>
    <name evidence="4" type="ORF">HID58_018378</name>
</gene>
<evidence type="ECO:0008006" key="6">
    <source>
        <dbReference type="Google" id="ProtNLM"/>
    </source>
</evidence>
<keyword evidence="2" id="KW-0694">RNA-binding</keyword>
<dbReference type="PANTHER" id="PTHR47640">
    <property type="entry name" value="TRNA SELENOCYSTEINE 1-ASSOCIATED PROTEIN 1-RELATED-RELATED"/>
    <property type="match status" value="1"/>
</dbReference>
<dbReference type="SUPFAM" id="SSF54928">
    <property type="entry name" value="RNA-binding domain, RBD"/>
    <property type="match status" value="1"/>
</dbReference>
<reference evidence="4 5" key="1">
    <citation type="submission" date="2021-05" db="EMBL/GenBank/DDBJ databases">
        <title>Genome Assembly of Synthetic Allotetraploid Brassica napus Reveals Homoeologous Exchanges between Subgenomes.</title>
        <authorList>
            <person name="Davis J.T."/>
        </authorList>
    </citation>
    <scope>NUCLEOTIDE SEQUENCE [LARGE SCALE GENOMIC DNA]</scope>
    <source>
        <strain evidence="5">cv. Da-Ae</strain>
        <tissue evidence="4">Seedling</tissue>
    </source>
</reference>
<dbReference type="InterPro" id="IPR012677">
    <property type="entry name" value="Nucleotide-bd_a/b_plait_sf"/>
</dbReference>
<evidence type="ECO:0000256" key="1">
    <source>
        <dbReference type="ARBA" id="ARBA00022664"/>
    </source>
</evidence>
<dbReference type="InterPro" id="IPR050825">
    <property type="entry name" value="RBM42_RBP45_47-like"/>
</dbReference>
<keyword evidence="5" id="KW-1185">Reference proteome</keyword>
<proteinExistence type="predicted"/>
<dbReference type="PANTHER" id="PTHR47640:SF37">
    <property type="entry name" value="RRM DOMAIN-CONTAINING PROTEIN"/>
    <property type="match status" value="1"/>
</dbReference>